<comment type="caution">
    <text evidence="7">The sequence shown here is derived from an EMBL/GenBank/DDBJ whole genome shotgun (WGS) entry which is preliminary data.</text>
</comment>
<dbReference type="GO" id="GO:0008270">
    <property type="term" value="F:zinc ion binding"/>
    <property type="evidence" value="ECO:0007669"/>
    <property type="project" value="UniProtKB-KW"/>
</dbReference>
<evidence type="ECO:0000259" key="6">
    <source>
        <dbReference type="PROSITE" id="PS50157"/>
    </source>
</evidence>
<dbReference type="PANTHER" id="PTHR23235">
    <property type="entry name" value="KRUEPPEL-LIKE TRANSCRIPTION FACTOR"/>
    <property type="match status" value="1"/>
</dbReference>
<keyword evidence="1" id="KW-0479">Metal-binding</keyword>
<dbReference type="GO" id="GO:0000978">
    <property type="term" value="F:RNA polymerase II cis-regulatory region sequence-specific DNA binding"/>
    <property type="evidence" value="ECO:0007669"/>
    <property type="project" value="TreeGrafter"/>
</dbReference>
<evidence type="ECO:0000313" key="7">
    <source>
        <dbReference type="EMBL" id="KAG5654816.1"/>
    </source>
</evidence>
<feature type="domain" description="C2H2-type" evidence="6">
    <location>
        <begin position="239"/>
        <end position="268"/>
    </location>
</feature>
<dbReference type="AlphaFoldDB" id="A0A9P7GRF2"/>
<dbReference type="PROSITE" id="PS00028">
    <property type="entry name" value="ZINC_FINGER_C2H2_1"/>
    <property type="match status" value="1"/>
</dbReference>
<sequence length="345" mass="39501">MARQFKPGFQFNMDSCFGFPTQDTQYPLTSTSFSSDFSYNPFTPTSHLSTPHGLSAIGFGHPYNNVSQSAEVAPPLTMGDFMFDTVIDMKLKQTSFDYKEMNMGHCSSTGSLTPLNSDLYDISPEAVISTTSFMKTPSRLPSGSEADDIYLPWSQNSDSPISFFQKEQFPSNYEKLDIDHQSVFPYHVRDSTSPKQMRAQQMKLNETQRKTTELQYAQIWRARKRVPKPDPVPVEPVRGSCDYPGCGKAFRRKEHLKRHKQVSHGEGPNRFSCEFCGKDQFNRRDNLDFHRKLHARPNSSQRGVKFVADAVLVIEKEKLTQRRRAPPKAKQVKKKRDLEYEADEL</sequence>
<keyword evidence="3" id="KW-0862">Zinc</keyword>
<evidence type="ECO:0000256" key="3">
    <source>
        <dbReference type="ARBA" id="ARBA00022833"/>
    </source>
</evidence>
<dbReference type="SMART" id="SM00355">
    <property type="entry name" value="ZnF_C2H2"/>
    <property type="match status" value="2"/>
</dbReference>
<dbReference type="PROSITE" id="PS50157">
    <property type="entry name" value="ZINC_FINGER_C2H2_2"/>
    <property type="match status" value="1"/>
</dbReference>
<dbReference type="PANTHER" id="PTHR23235:SF120">
    <property type="entry name" value="KRUPPEL-LIKE FACTOR 15"/>
    <property type="match status" value="1"/>
</dbReference>
<organism evidence="7 8">
    <name type="scientific">Fusarium avenaceum</name>
    <dbReference type="NCBI Taxonomy" id="40199"/>
    <lineage>
        <taxon>Eukaryota</taxon>
        <taxon>Fungi</taxon>
        <taxon>Dikarya</taxon>
        <taxon>Ascomycota</taxon>
        <taxon>Pezizomycotina</taxon>
        <taxon>Sordariomycetes</taxon>
        <taxon>Hypocreomycetidae</taxon>
        <taxon>Hypocreales</taxon>
        <taxon>Nectriaceae</taxon>
        <taxon>Fusarium</taxon>
        <taxon>Fusarium tricinctum species complex</taxon>
    </lineage>
</organism>
<reference evidence="7" key="1">
    <citation type="submission" date="2021-04" db="EMBL/GenBank/DDBJ databases">
        <title>Draft genome of Fusarium avenaceum strain F156N33, isolated from an atmospheric sample in Virginia.</title>
        <authorList>
            <person name="Yang S."/>
            <person name="Vinatzer B.A."/>
            <person name="Coleman J."/>
        </authorList>
    </citation>
    <scope>NUCLEOTIDE SEQUENCE</scope>
    <source>
        <strain evidence="7">F156N33</strain>
    </source>
</reference>
<dbReference type="Gene3D" id="3.30.160.60">
    <property type="entry name" value="Classic Zinc Finger"/>
    <property type="match status" value="2"/>
</dbReference>
<feature type="compositionally biased region" description="Basic residues" evidence="5">
    <location>
        <begin position="321"/>
        <end position="335"/>
    </location>
</feature>
<gene>
    <name evidence="7" type="ORF">KAF25_007628</name>
</gene>
<dbReference type="InterPro" id="IPR036236">
    <property type="entry name" value="Znf_C2H2_sf"/>
</dbReference>
<evidence type="ECO:0000256" key="5">
    <source>
        <dbReference type="SAM" id="MobiDB-lite"/>
    </source>
</evidence>
<keyword evidence="2 4" id="KW-0863">Zinc-finger</keyword>
<name>A0A9P7GRF2_9HYPO</name>
<evidence type="ECO:0000256" key="2">
    <source>
        <dbReference type="ARBA" id="ARBA00022771"/>
    </source>
</evidence>
<evidence type="ECO:0000256" key="4">
    <source>
        <dbReference type="PROSITE-ProRule" id="PRU00042"/>
    </source>
</evidence>
<dbReference type="SUPFAM" id="SSF57667">
    <property type="entry name" value="beta-beta-alpha zinc fingers"/>
    <property type="match status" value="1"/>
</dbReference>
<protein>
    <recommendedName>
        <fullName evidence="6">C2H2-type domain-containing protein</fullName>
    </recommendedName>
</protein>
<evidence type="ECO:0000256" key="1">
    <source>
        <dbReference type="ARBA" id="ARBA00022723"/>
    </source>
</evidence>
<proteinExistence type="predicted"/>
<dbReference type="InterPro" id="IPR013087">
    <property type="entry name" value="Znf_C2H2_type"/>
</dbReference>
<accession>A0A9P7GRF2</accession>
<evidence type="ECO:0000313" key="8">
    <source>
        <dbReference type="Proteomes" id="UP000782241"/>
    </source>
</evidence>
<dbReference type="GO" id="GO:0000981">
    <property type="term" value="F:DNA-binding transcription factor activity, RNA polymerase II-specific"/>
    <property type="evidence" value="ECO:0007669"/>
    <property type="project" value="TreeGrafter"/>
</dbReference>
<feature type="region of interest" description="Disordered" evidence="5">
    <location>
        <begin position="318"/>
        <end position="345"/>
    </location>
</feature>
<dbReference type="EMBL" id="JAGPUO010000054">
    <property type="protein sequence ID" value="KAG5654816.1"/>
    <property type="molecule type" value="Genomic_DNA"/>
</dbReference>
<keyword evidence="8" id="KW-1185">Reference proteome</keyword>
<dbReference type="Proteomes" id="UP000782241">
    <property type="component" value="Unassembled WGS sequence"/>
</dbReference>